<accession>A0A2T8I1M5</accession>
<gene>
    <name evidence="1" type="ORF">PAHAL_9G182900</name>
</gene>
<evidence type="ECO:0000313" key="1">
    <source>
        <dbReference type="EMBL" id="PVH31585.1"/>
    </source>
</evidence>
<proteinExistence type="predicted"/>
<dbReference type="Gramene" id="PVH31585">
    <property type="protein sequence ID" value="PVH31585"/>
    <property type="gene ID" value="PAHAL_9G182900"/>
</dbReference>
<sequence>MCTCTQVSKLYHRISKVAVLFVKVSTALCRRLLCVTCTPWLYIGSTHMVCNTCLA</sequence>
<organism evidence="1">
    <name type="scientific">Panicum hallii</name>
    <dbReference type="NCBI Taxonomy" id="206008"/>
    <lineage>
        <taxon>Eukaryota</taxon>
        <taxon>Viridiplantae</taxon>
        <taxon>Streptophyta</taxon>
        <taxon>Embryophyta</taxon>
        <taxon>Tracheophyta</taxon>
        <taxon>Spermatophyta</taxon>
        <taxon>Magnoliopsida</taxon>
        <taxon>Liliopsida</taxon>
        <taxon>Poales</taxon>
        <taxon>Poaceae</taxon>
        <taxon>PACMAD clade</taxon>
        <taxon>Panicoideae</taxon>
        <taxon>Panicodae</taxon>
        <taxon>Paniceae</taxon>
        <taxon>Panicinae</taxon>
        <taxon>Panicum</taxon>
        <taxon>Panicum sect. Panicum</taxon>
    </lineage>
</organism>
<dbReference type="EMBL" id="CM008054">
    <property type="protein sequence ID" value="PVH31585.1"/>
    <property type="molecule type" value="Genomic_DNA"/>
</dbReference>
<dbReference type="AlphaFoldDB" id="A0A2T8I1M5"/>
<reference evidence="1" key="1">
    <citation type="submission" date="2018-04" db="EMBL/GenBank/DDBJ databases">
        <title>WGS assembly of Panicum hallii.</title>
        <authorList>
            <person name="Lovell J."/>
            <person name="Jenkins J."/>
            <person name="Lowry D."/>
            <person name="Mamidi S."/>
            <person name="Sreedasyam A."/>
            <person name="Weng X."/>
            <person name="Barry K."/>
            <person name="Bonette J."/>
            <person name="Campitelli B."/>
            <person name="Daum C."/>
            <person name="Gordon S."/>
            <person name="Gould B."/>
            <person name="Lipzen A."/>
            <person name="Macqueen A."/>
            <person name="Palacio-Mejia J."/>
            <person name="Plott C."/>
            <person name="Shakirov E."/>
            <person name="Shu S."/>
            <person name="Yoshinaga Y."/>
            <person name="Zane M."/>
            <person name="Rokhsar D."/>
            <person name="Grimwood J."/>
            <person name="Schmutz J."/>
            <person name="Juenger T."/>
        </authorList>
    </citation>
    <scope>NUCLEOTIDE SEQUENCE [LARGE SCALE GENOMIC DNA]</scope>
    <source>
        <strain evidence="1">FIL2</strain>
    </source>
</reference>
<dbReference type="Proteomes" id="UP000243499">
    <property type="component" value="Chromosome 9"/>
</dbReference>
<protein>
    <submittedName>
        <fullName evidence="1">Uncharacterized protein</fullName>
    </submittedName>
</protein>
<name>A0A2T8I1M5_9POAL</name>